<keyword evidence="1" id="KW-0175">Coiled coil</keyword>
<evidence type="ECO:0000256" key="2">
    <source>
        <dbReference type="SAM" id="MobiDB-lite"/>
    </source>
</evidence>
<feature type="region of interest" description="Disordered" evidence="2">
    <location>
        <begin position="385"/>
        <end position="448"/>
    </location>
</feature>
<evidence type="ECO:0000259" key="3">
    <source>
        <dbReference type="PROSITE" id="PS50017"/>
    </source>
</evidence>
<feature type="compositionally biased region" description="Low complexity" evidence="2">
    <location>
        <begin position="36"/>
        <end position="45"/>
    </location>
</feature>
<dbReference type="SUPFAM" id="SSF47986">
    <property type="entry name" value="DEATH domain"/>
    <property type="match status" value="1"/>
</dbReference>
<feature type="coiled-coil region" evidence="1">
    <location>
        <begin position="244"/>
        <end position="275"/>
    </location>
</feature>
<feature type="compositionally biased region" description="Acidic residues" evidence="2">
    <location>
        <begin position="438"/>
        <end position="448"/>
    </location>
</feature>
<feature type="region of interest" description="Disordered" evidence="2">
    <location>
        <begin position="1"/>
        <end position="47"/>
    </location>
</feature>
<dbReference type="RefSeq" id="XP_031550225.1">
    <property type="nucleotide sequence ID" value="XM_031694365.1"/>
</dbReference>
<dbReference type="PROSITE" id="PS50017">
    <property type="entry name" value="DEATH_DOMAIN"/>
    <property type="match status" value="1"/>
</dbReference>
<feature type="compositionally biased region" description="Basic and acidic residues" evidence="2">
    <location>
        <begin position="418"/>
        <end position="437"/>
    </location>
</feature>
<evidence type="ECO:0000256" key="1">
    <source>
        <dbReference type="SAM" id="Coils"/>
    </source>
</evidence>
<dbReference type="OrthoDB" id="10317031at2759"/>
<dbReference type="InParanoid" id="A0A6P8HCH3"/>
<dbReference type="AlphaFoldDB" id="A0A6P8HCH3"/>
<dbReference type="Proteomes" id="UP000515163">
    <property type="component" value="Unplaced"/>
</dbReference>
<dbReference type="SMART" id="SM00005">
    <property type="entry name" value="DEATH"/>
    <property type="match status" value="1"/>
</dbReference>
<dbReference type="Pfam" id="PF00531">
    <property type="entry name" value="Death"/>
    <property type="match status" value="1"/>
</dbReference>
<accession>A0A6P8HCH3</accession>
<feature type="compositionally biased region" description="Polar residues" evidence="2">
    <location>
        <begin position="16"/>
        <end position="33"/>
    </location>
</feature>
<dbReference type="GO" id="GO:0007165">
    <property type="term" value="P:signal transduction"/>
    <property type="evidence" value="ECO:0007669"/>
    <property type="project" value="InterPro"/>
</dbReference>
<dbReference type="KEGG" id="aten:116287686"/>
<organism evidence="4 5">
    <name type="scientific">Actinia tenebrosa</name>
    <name type="common">Australian red waratah sea anemone</name>
    <dbReference type="NCBI Taxonomy" id="6105"/>
    <lineage>
        <taxon>Eukaryota</taxon>
        <taxon>Metazoa</taxon>
        <taxon>Cnidaria</taxon>
        <taxon>Anthozoa</taxon>
        <taxon>Hexacorallia</taxon>
        <taxon>Actiniaria</taxon>
        <taxon>Actiniidae</taxon>
        <taxon>Actinia</taxon>
    </lineage>
</organism>
<reference evidence="5" key="1">
    <citation type="submission" date="2025-08" db="UniProtKB">
        <authorList>
            <consortium name="RefSeq"/>
        </authorList>
    </citation>
    <scope>IDENTIFICATION</scope>
    <source>
        <tissue evidence="5">Tentacle</tissue>
    </source>
</reference>
<dbReference type="InterPro" id="IPR011029">
    <property type="entry name" value="DEATH-like_dom_sf"/>
</dbReference>
<dbReference type="CDD" id="cd01670">
    <property type="entry name" value="Death"/>
    <property type="match status" value="1"/>
</dbReference>
<sequence>MTTPMLSMGRADFQGEPQNVDSPRSSQPQNMKQRGSRNSISSTSSEGYQSILNGETEFIFGGTSNREAEGRRASLADEPLTEEDACNLSKDISQHYKELAMELKLTQAEIREIEDEKNGRNSNREKALAVLTKFMQKKGRGATKGDLAFALHRAGRLDIAEKIIGNADFLGKKKHRKTFILLKEESYLHCDSFEKKTISICEDQDGSLFRLEKLEGPKLQQYLKWKNAVSKQGSTVSDFGDPKRKEELEDVQELLRTLEKDLKEIQHTLERQERQEDQIKVGLQLDEDEKLLDKMHNLAHRLVRQADALCQLEEPFVPKSQIYDVSISLSAVAKDLEERVKTLLKMIISDEEALRLNKLLARCLSLRNVIEEKISLGSLKDLTHQARQRKHLPSAPTPSSRVSGPEDSKTTRLNTMPKSEREQRELEKQIKPKKDPLEVEEEVWSTRF</sequence>
<evidence type="ECO:0000313" key="5">
    <source>
        <dbReference type="RefSeq" id="XP_031550225.1"/>
    </source>
</evidence>
<feature type="domain" description="Death" evidence="3">
    <location>
        <begin position="96"/>
        <end position="167"/>
    </location>
</feature>
<dbReference type="GeneID" id="116287686"/>
<dbReference type="Gene3D" id="1.10.533.10">
    <property type="entry name" value="Death Domain, Fas"/>
    <property type="match status" value="1"/>
</dbReference>
<name>A0A6P8HCH3_ACTTE</name>
<proteinExistence type="predicted"/>
<keyword evidence="4" id="KW-1185">Reference proteome</keyword>
<gene>
    <name evidence="5" type="primary">LOC116287686</name>
</gene>
<protein>
    <submittedName>
        <fullName evidence="5">Uncharacterized protein LOC116287686 isoform X1</fullName>
    </submittedName>
</protein>
<evidence type="ECO:0000313" key="4">
    <source>
        <dbReference type="Proteomes" id="UP000515163"/>
    </source>
</evidence>
<dbReference type="InterPro" id="IPR000488">
    <property type="entry name" value="Death_dom"/>
</dbReference>